<gene>
    <name evidence="9" type="ORF">FAM09_21960</name>
</gene>
<dbReference type="AlphaFoldDB" id="A0A4S8HQ56"/>
<evidence type="ECO:0000256" key="1">
    <source>
        <dbReference type="ARBA" id="ARBA00004442"/>
    </source>
</evidence>
<comment type="caution">
    <text evidence="9">The sequence shown here is derived from an EMBL/GenBank/DDBJ whole genome shotgun (WGS) entry which is preliminary data.</text>
</comment>
<name>A0A4S8HQ56_9BACT</name>
<dbReference type="Pfam" id="PF07980">
    <property type="entry name" value="SusD_RagB"/>
    <property type="match status" value="1"/>
</dbReference>
<evidence type="ECO:0000256" key="3">
    <source>
        <dbReference type="ARBA" id="ARBA00022729"/>
    </source>
</evidence>
<sequence length="502" mass="55522">MKKIFGFSLIAMIGLLSACEKKLDLSPISLPTTDNFYTQPADFIQGVNAVYNALATYPDRQLNLSETRSDNLYAVSDGGVREWEGINSFHKTIAGNAYVTEAWSGNYTGIFKANLILEQLSGKGASVIADTSLRTRLEAEARYLRAFYYFDLVRWFGRVPVIDKTVSPGEALQIGRSAVNDVYSLIISDLQFAAAKLPEVYTVAADKGRATKYAAKGILALVYMTRSGSTYDINGPGLGLNEWNQALGLLNEIIGSSKYSFGASYANIFSYTNENNPEVIFDVQYNTGSTPVVGATFPWVLVPDAYFQALGKGTQGGLTIRPVSKNLLNSYEAADTRKGFSIQSGYVDNNGVTETRSFFKKYVDITKVPTTSRLDWPINFIVLRFTDVLLLKAECILKGASGTQADVDGIVNQVRNRAGLLPIANVSLARLMEERRKEFAAEGSRWHDLVRSGLVESVMTNWIPVEDVQKVMQPFQKNYLLYPIPQTELDVKPGLYEQNLGY</sequence>
<protein>
    <submittedName>
        <fullName evidence="9">RagB/SusD family nutrient uptake outer membrane protein</fullName>
    </submittedName>
</protein>
<comment type="similarity">
    <text evidence="2">Belongs to the SusD family.</text>
</comment>
<evidence type="ECO:0000259" key="7">
    <source>
        <dbReference type="Pfam" id="PF07980"/>
    </source>
</evidence>
<feature type="domain" description="RagB/SusD" evidence="7">
    <location>
        <begin position="338"/>
        <end position="502"/>
    </location>
</feature>
<evidence type="ECO:0000313" key="9">
    <source>
        <dbReference type="EMBL" id="THU36054.1"/>
    </source>
</evidence>
<feature type="chain" id="PRO_5020268898" evidence="6">
    <location>
        <begin position="19"/>
        <end position="502"/>
    </location>
</feature>
<keyword evidence="3 6" id="KW-0732">Signal</keyword>
<dbReference type="PROSITE" id="PS51257">
    <property type="entry name" value="PROKAR_LIPOPROTEIN"/>
    <property type="match status" value="1"/>
</dbReference>
<dbReference type="Proteomes" id="UP000306918">
    <property type="component" value="Unassembled WGS sequence"/>
</dbReference>
<evidence type="ECO:0000313" key="10">
    <source>
        <dbReference type="Proteomes" id="UP000306918"/>
    </source>
</evidence>
<dbReference type="RefSeq" id="WP_136579294.1">
    <property type="nucleotide sequence ID" value="NZ_STFF01000006.1"/>
</dbReference>
<evidence type="ECO:0000256" key="5">
    <source>
        <dbReference type="ARBA" id="ARBA00023237"/>
    </source>
</evidence>
<dbReference type="OrthoDB" id="993981at2"/>
<proteinExistence type="inferred from homology"/>
<comment type="subcellular location">
    <subcellularLocation>
        <location evidence="1">Cell outer membrane</location>
    </subcellularLocation>
</comment>
<dbReference type="EMBL" id="STFF01000006">
    <property type="protein sequence ID" value="THU36054.1"/>
    <property type="molecule type" value="Genomic_DNA"/>
</dbReference>
<evidence type="ECO:0000256" key="2">
    <source>
        <dbReference type="ARBA" id="ARBA00006275"/>
    </source>
</evidence>
<dbReference type="InterPro" id="IPR033985">
    <property type="entry name" value="SusD-like_N"/>
</dbReference>
<feature type="signal peptide" evidence="6">
    <location>
        <begin position="1"/>
        <end position="18"/>
    </location>
</feature>
<evidence type="ECO:0000256" key="6">
    <source>
        <dbReference type="SAM" id="SignalP"/>
    </source>
</evidence>
<organism evidence="9 10">
    <name type="scientific">Niastella caeni</name>
    <dbReference type="NCBI Taxonomy" id="2569763"/>
    <lineage>
        <taxon>Bacteria</taxon>
        <taxon>Pseudomonadati</taxon>
        <taxon>Bacteroidota</taxon>
        <taxon>Chitinophagia</taxon>
        <taxon>Chitinophagales</taxon>
        <taxon>Chitinophagaceae</taxon>
        <taxon>Niastella</taxon>
    </lineage>
</organism>
<dbReference type="InterPro" id="IPR012944">
    <property type="entry name" value="SusD_RagB_dom"/>
</dbReference>
<keyword evidence="10" id="KW-1185">Reference proteome</keyword>
<reference evidence="9 10" key="1">
    <citation type="submission" date="2019-04" db="EMBL/GenBank/DDBJ databases">
        <title>Niastella caeni sp. nov., isolated from activated sludge.</title>
        <authorList>
            <person name="Sheng M."/>
        </authorList>
    </citation>
    <scope>NUCLEOTIDE SEQUENCE [LARGE SCALE GENOMIC DNA]</scope>
    <source>
        <strain evidence="9 10">HX-2-15</strain>
    </source>
</reference>
<dbReference type="InterPro" id="IPR011990">
    <property type="entry name" value="TPR-like_helical_dom_sf"/>
</dbReference>
<dbReference type="SUPFAM" id="SSF48452">
    <property type="entry name" value="TPR-like"/>
    <property type="match status" value="1"/>
</dbReference>
<evidence type="ECO:0000256" key="4">
    <source>
        <dbReference type="ARBA" id="ARBA00023136"/>
    </source>
</evidence>
<dbReference type="GO" id="GO:0009279">
    <property type="term" value="C:cell outer membrane"/>
    <property type="evidence" value="ECO:0007669"/>
    <property type="project" value="UniProtKB-SubCell"/>
</dbReference>
<dbReference type="Pfam" id="PF14322">
    <property type="entry name" value="SusD-like_3"/>
    <property type="match status" value="1"/>
</dbReference>
<feature type="domain" description="SusD-like N-terminal" evidence="8">
    <location>
        <begin position="41"/>
        <end position="224"/>
    </location>
</feature>
<accession>A0A4S8HQ56</accession>
<dbReference type="Gene3D" id="1.25.40.390">
    <property type="match status" value="1"/>
</dbReference>
<evidence type="ECO:0000259" key="8">
    <source>
        <dbReference type="Pfam" id="PF14322"/>
    </source>
</evidence>
<keyword evidence="5" id="KW-0998">Cell outer membrane</keyword>
<keyword evidence="4" id="KW-0472">Membrane</keyword>